<dbReference type="AlphaFoldDB" id="A0A0W0VPR8"/>
<dbReference type="PATRIC" id="fig|45067.4.peg.1426"/>
<dbReference type="PANTHER" id="PTHR30399:SF1">
    <property type="entry name" value="UTP PYROPHOSPHATASE"/>
    <property type="match status" value="1"/>
</dbReference>
<dbReference type="GO" id="GO:0006508">
    <property type="term" value="P:proteolysis"/>
    <property type="evidence" value="ECO:0007669"/>
    <property type="project" value="UniProtKB-KW"/>
</dbReference>
<name>A0A0W0VPR8_9GAMM</name>
<dbReference type="STRING" id="45067.Llan_1360"/>
<dbReference type="InterPro" id="IPR053136">
    <property type="entry name" value="UTP_pyrophosphatase-like"/>
</dbReference>
<keyword evidence="2" id="KW-0482">Metalloprotease</keyword>
<dbReference type="eggNOG" id="COG1451">
    <property type="taxonomic scope" value="Bacteria"/>
</dbReference>
<keyword evidence="3" id="KW-1185">Reference proteome</keyword>
<keyword evidence="2" id="KW-0378">Hydrolase</keyword>
<organism evidence="2 3">
    <name type="scientific">Legionella lansingensis</name>
    <dbReference type="NCBI Taxonomy" id="45067"/>
    <lineage>
        <taxon>Bacteria</taxon>
        <taxon>Pseudomonadati</taxon>
        <taxon>Pseudomonadota</taxon>
        <taxon>Gammaproteobacteria</taxon>
        <taxon>Legionellales</taxon>
        <taxon>Legionellaceae</taxon>
        <taxon>Legionella</taxon>
    </lineage>
</organism>
<proteinExistence type="predicted"/>
<dbReference type="Gene3D" id="3.30.2010.10">
    <property type="entry name" value="Metalloproteases ('zincins'), catalytic domain"/>
    <property type="match status" value="1"/>
</dbReference>
<evidence type="ECO:0000259" key="1">
    <source>
        <dbReference type="Pfam" id="PF01863"/>
    </source>
</evidence>
<dbReference type="InterPro" id="IPR002725">
    <property type="entry name" value="YgjP-like_metallopeptidase"/>
</dbReference>
<comment type="caution">
    <text evidence="2">The sequence shown here is derived from an EMBL/GenBank/DDBJ whole genome shotgun (WGS) entry which is preliminary data.</text>
</comment>
<dbReference type="Pfam" id="PF01863">
    <property type="entry name" value="YgjP-like"/>
    <property type="match status" value="1"/>
</dbReference>
<reference evidence="2 3" key="1">
    <citation type="submission" date="2015-11" db="EMBL/GenBank/DDBJ databases">
        <title>Genomic analysis of 38 Legionella species identifies large and diverse effector repertoires.</title>
        <authorList>
            <person name="Burstein D."/>
            <person name="Amaro F."/>
            <person name="Zusman T."/>
            <person name="Lifshitz Z."/>
            <person name="Cohen O."/>
            <person name="Gilbert J.A."/>
            <person name="Pupko T."/>
            <person name="Shuman H.A."/>
            <person name="Segal G."/>
        </authorList>
    </citation>
    <scope>NUCLEOTIDE SEQUENCE [LARGE SCALE GENOMIC DNA]</scope>
    <source>
        <strain evidence="2 3">ATCC 49751</strain>
    </source>
</reference>
<sequence length="238" mass="28530">MISTHSYDSDFMTKHELEIDGIFIEIQRKAIKNMHLRVYPPNGQVKVSAPFKFHLDDIRQQLEARLPWIHQQRKRLTTHQPQTFTTDETLNFMGQPLRLLVHETTKRSRILVDGEFIHLQMKTNGTIKEKQQLLQNWYRQQMKIILPDMIKKWESILNVAVNRWGIKIMKTRWGSCNIRSRRIWLNLSLITKPLSCLEYVLVHEMIHLLETNHTKRFYALMDKFLPEWRVQQSLLSMS</sequence>
<dbReference type="GO" id="GO:0008237">
    <property type="term" value="F:metallopeptidase activity"/>
    <property type="evidence" value="ECO:0007669"/>
    <property type="project" value="UniProtKB-KW"/>
</dbReference>
<keyword evidence="2" id="KW-0645">Protease</keyword>
<gene>
    <name evidence="2" type="ORF">Llan_1360</name>
</gene>
<evidence type="ECO:0000313" key="2">
    <source>
        <dbReference type="EMBL" id="KTD22097.1"/>
    </source>
</evidence>
<accession>A0A0W0VPR8</accession>
<dbReference type="RefSeq" id="WP_231950169.1">
    <property type="nucleotide sequence ID" value="NZ_LT906451.1"/>
</dbReference>
<dbReference type="Proteomes" id="UP000054869">
    <property type="component" value="Unassembled WGS sequence"/>
</dbReference>
<dbReference type="PANTHER" id="PTHR30399">
    <property type="entry name" value="UNCHARACTERIZED PROTEIN YGJP"/>
    <property type="match status" value="1"/>
</dbReference>
<evidence type="ECO:0000313" key="3">
    <source>
        <dbReference type="Proteomes" id="UP000054869"/>
    </source>
</evidence>
<dbReference type="EMBL" id="LNYI01000028">
    <property type="protein sequence ID" value="KTD22097.1"/>
    <property type="molecule type" value="Genomic_DNA"/>
</dbReference>
<feature type="domain" description="YgjP-like metallopeptidase" evidence="1">
    <location>
        <begin position="35"/>
        <end position="235"/>
    </location>
</feature>
<dbReference type="CDD" id="cd07344">
    <property type="entry name" value="M48_yhfN_like"/>
    <property type="match status" value="1"/>
</dbReference>
<protein>
    <submittedName>
        <fullName evidence="2">Zinc metalloprotease</fullName>
    </submittedName>
</protein>